<sequence>MVTVVATLLVARNQTGSPQTASETTVPSVDISAVASANDKGPASLILDDPTCISWAPIADALAEQQADGWIDRDPTIDSKRWTTEQRRQYEDVADAMRLAADRSLMLAEMTPHRVMRELYEQSAAYWRAYADRVPNYEPADDHLANAVSGTSNALVWICSAMESKAAEAQAPFLIDAAPPLKFSPVDAIANPQPFLEMRTRACEDWRATVADFQAQIGDWLAIDPSISADQWTPAQQEIYVRTATIMEINAGQLQNIGVQSGNPVFQDFATLAAQYRRAYISAIPSYRPSDNYLASAASQLVAAIDEACTAAGP</sequence>
<organism evidence="1 2">
    <name type="scientific">Mycolicibacterium parafortuitum</name>
    <name type="common">Mycobacterium parafortuitum</name>
    <dbReference type="NCBI Taxonomy" id="39692"/>
    <lineage>
        <taxon>Bacteria</taxon>
        <taxon>Bacillati</taxon>
        <taxon>Actinomycetota</taxon>
        <taxon>Actinomycetes</taxon>
        <taxon>Mycobacteriales</taxon>
        <taxon>Mycobacteriaceae</taxon>
        <taxon>Mycolicibacterium</taxon>
    </lineage>
</organism>
<protein>
    <submittedName>
        <fullName evidence="1">Uncharacterized protein</fullName>
    </submittedName>
</protein>
<name>A0A7I7U1Y2_MYCPF</name>
<evidence type="ECO:0000313" key="1">
    <source>
        <dbReference type="EMBL" id="BBY74396.1"/>
    </source>
</evidence>
<gene>
    <name evidence="1" type="ORF">MPRF_12950</name>
</gene>
<reference evidence="1 2" key="1">
    <citation type="journal article" date="2019" name="Emerg. Microbes Infect.">
        <title>Comprehensive subspecies identification of 175 nontuberculous mycobacteria species based on 7547 genomic profiles.</title>
        <authorList>
            <person name="Matsumoto Y."/>
            <person name="Kinjo T."/>
            <person name="Motooka D."/>
            <person name="Nabeya D."/>
            <person name="Jung N."/>
            <person name="Uechi K."/>
            <person name="Horii T."/>
            <person name="Iida T."/>
            <person name="Fujita J."/>
            <person name="Nakamura S."/>
        </authorList>
    </citation>
    <scope>NUCLEOTIDE SEQUENCE [LARGE SCALE GENOMIC DNA]</scope>
    <source>
        <strain evidence="1 2">JCM 6367</strain>
    </source>
</reference>
<evidence type="ECO:0000313" key="2">
    <source>
        <dbReference type="Proteomes" id="UP000466554"/>
    </source>
</evidence>
<proteinExistence type="predicted"/>
<dbReference type="EMBL" id="AP022598">
    <property type="protein sequence ID" value="BBY74396.1"/>
    <property type="molecule type" value="Genomic_DNA"/>
</dbReference>
<dbReference type="Proteomes" id="UP000466554">
    <property type="component" value="Chromosome"/>
</dbReference>
<dbReference type="AlphaFoldDB" id="A0A7I7U1Y2"/>
<accession>A0A7I7U1Y2</accession>